<protein>
    <submittedName>
        <fullName evidence="1">Uncharacterized protein</fullName>
    </submittedName>
</protein>
<sequence length="123" mass="14665">MRVFNEDKTQELKEYDLNKGYLELDKLFVKHHEAAEEIKEQWHYETIAEYPNGGKDVEKIIDVPYQAPQEEYDEYEDIYVYIPYTDEELEELNKPSELEILKREQEVTAQAIQDLILTMMGGE</sequence>
<organism evidence="1 2">
    <name type="scientific">Thomasclavelia ramosa</name>
    <dbReference type="NCBI Taxonomy" id="1547"/>
    <lineage>
        <taxon>Bacteria</taxon>
        <taxon>Bacillati</taxon>
        <taxon>Bacillota</taxon>
        <taxon>Erysipelotrichia</taxon>
        <taxon>Erysipelotrichales</taxon>
        <taxon>Coprobacillaceae</taxon>
        <taxon>Thomasclavelia</taxon>
    </lineage>
</organism>
<name>A0A3E3EFZ4_9FIRM</name>
<reference evidence="1 2" key="1">
    <citation type="submission" date="2018-08" db="EMBL/GenBank/DDBJ databases">
        <title>A genome reference for cultivated species of the human gut microbiota.</title>
        <authorList>
            <person name="Zou Y."/>
            <person name="Xue W."/>
            <person name="Luo G."/>
        </authorList>
    </citation>
    <scope>NUCLEOTIDE SEQUENCE [LARGE SCALE GENOMIC DNA]</scope>
    <source>
        <strain evidence="1 2">OM06-4</strain>
    </source>
</reference>
<dbReference type="AlphaFoldDB" id="A0A3E3EFZ4"/>
<dbReference type="EMBL" id="QUSL01000004">
    <property type="protein sequence ID" value="RGD86699.1"/>
    <property type="molecule type" value="Genomic_DNA"/>
</dbReference>
<gene>
    <name evidence="1" type="ORF">DXB93_04090</name>
</gene>
<accession>A0A3E3EFZ4</accession>
<comment type="caution">
    <text evidence="1">The sequence shown here is derived from an EMBL/GenBank/DDBJ whole genome shotgun (WGS) entry which is preliminary data.</text>
</comment>
<evidence type="ECO:0000313" key="2">
    <source>
        <dbReference type="Proteomes" id="UP000261032"/>
    </source>
</evidence>
<evidence type="ECO:0000313" key="1">
    <source>
        <dbReference type="EMBL" id="RGD86699.1"/>
    </source>
</evidence>
<dbReference type="RefSeq" id="WP_117580637.1">
    <property type="nucleotide sequence ID" value="NZ_QUSL01000004.1"/>
</dbReference>
<proteinExistence type="predicted"/>
<dbReference type="Proteomes" id="UP000261032">
    <property type="component" value="Unassembled WGS sequence"/>
</dbReference>